<dbReference type="GO" id="GO:0016757">
    <property type="term" value="F:glycosyltransferase activity"/>
    <property type="evidence" value="ECO:0007669"/>
    <property type="project" value="InterPro"/>
</dbReference>
<dbReference type="PROSITE" id="PS01258">
    <property type="entry name" value="BH2"/>
    <property type="match status" value="1"/>
</dbReference>
<keyword evidence="3" id="KW-0808">Transferase</keyword>
<feature type="domain" description="Nucleotide-diphospho-sugar transferase" evidence="2">
    <location>
        <begin position="11"/>
        <end position="230"/>
    </location>
</feature>
<organism evidence="3 4">
    <name type="scientific">Chloropicon primus</name>
    <dbReference type="NCBI Taxonomy" id="1764295"/>
    <lineage>
        <taxon>Eukaryota</taxon>
        <taxon>Viridiplantae</taxon>
        <taxon>Chlorophyta</taxon>
        <taxon>Chloropicophyceae</taxon>
        <taxon>Chloropicales</taxon>
        <taxon>Chloropicaceae</taxon>
        <taxon>Chloropicon</taxon>
    </lineage>
</organism>
<accession>A0A5B8MVF6</accession>
<reference evidence="3 4" key="1">
    <citation type="submission" date="2018-07" db="EMBL/GenBank/DDBJ databases">
        <title>The complete nuclear genome of the prasinophyte Chloropicon primus (CCMP1205).</title>
        <authorList>
            <person name="Pombert J.-F."/>
            <person name="Otis C."/>
            <person name="Turmel M."/>
            <person name="Lemieux C."/>
        </authorList>
    </citation>
    <scope>NUCLEOTIDE SEQUENCE [LARGE SCALE GENOMIC DNA]</scope>
    <source>
        <strain evidence="3 4">CCMP1205</strain>
    </source>
</reference>
<dbReference type="InterPro" id="IPR005069">
    <property type="entry name" value="Nucl-diP-sugar_transferase"/>
</dbReference>
<dbReference type="PANTHER" id="PTHR46581:SF3">
    <property type="entry name" value="ARABINOSYLTRANSFERASE RRA3"/>
    <property type="match status" value="1"/>
</dbReference>
<name>A0A5B8MVF6_9CHLO</name>
<dbReference type="EMBL" id="CP031047">
    <property type="protein sequence ID" value="QDZ24768.1"/>
    <property type="molecule type" value="Genomic_DNA"/>
</dbReference>
<sequence>MWIRSVQASGVRNFLVMCLDDETEAFVKSLGAPAFNMKDVVPKDHGTNNHAVSALKFRILERCLNLGYSVLMSDVDILVLDDPFKHLVRDSDVESMSDGYDLQTAYGYNDVYDDPKMGWSRYAHTMRIFVFNSGLFYVKATPGGLRAMVGTAEWLETKGGWDQAVFNEVIQFPSSVHRGVSPNVSRRVMDIHKFANSKTFFCFMRDFPNFKKKSRPVKPVLVHVNYHPDKFERLKGIRAFYMDGTSNALDRFPCGEKS</sequence>
<dbReference type="InterPro" id="IPR044290">
    <property type="entry name" value="RRA1/2/3"/>
</dbReference>
<proteinExistence type="inferred from homology"/>
<dbReference type="OrthoDB" id="540503at2759"/>
<evidence type="ECO:0000259" key="2">
    <source>
        <dbReference type="Pfam" id="PF03407"/>
    </source>
</evidence>
<dbReference type="InterPro" id="IPR020726">
    <property type="entry name" value="Bcl2_BH2_motif_CS"/>
</dbReference>
<evidence type="ECO:0000313" key="3">
    <source>
        <dbReference type="EMBL" id="QDZ24768.1"/>
    </source>
</evidence>
<evidence type="ECO:0000256" key="1">
    <source>
        <dbReference type="ARBA" id="ARBA00009458"/>
    </source>
</evidence>
<protein>
    <submittedName>
        <fullName evidence="3">Arabinosyltransferase</fullName>
    </submittedName>
</protein>
<comment type="similarity">
    <text evidence="1">Belongs to the Bcl-2 family.</text>
</comment>
<dbReference type="GO" id="GO:0080147">
    <property type="term" value="P:root hair cell development"/>
    <property type="evidence" value="ECO:0007669"/>
    <property type="project" value="InterPro"/>
</dbReference>
<dbReference type="Pfam" id="PF03407">
    <property type="entry name" value="Nucleotid_trans"/>
    <property type="match status" value="1"/>
</dbReference>
<dbReference type="PANTHER" id="PTHR46581">
    <property type="entry name" value="ARABINOSYLTRANSFERASE RRA3"/>
    <property type="match status" value="1"/>
</dbReference>
<dbReference type="STRING" id="1764295.A0A5B8MVF6"/>
<dbReference type="AlphaFoldDB" id="A0A5B8MVF6"/>
<dbReference type="Proteomes" id="UP000316726">
    <property type="component" value="Chromosome 14"/>
</dbReference>
<gene>
    <name evidence="3" type="ORF">A3770_14p72860</name>
</gene>
<evidence type="ECO:0000313" key="4">
    <source>
        <dbReference type="Proteomes" id="UP000316726"/>
    </source>
</evidence>
<keyword evidence="4" id="KW-1185">Reference proteome</keyword>